<feature type="compositionally biased region" description="Polar residues" evidence="1">
    <location>
        <begin position="1422"/>
        <end position="1436"/>
    </location>
</feature>
<evidence type="ECO:0000259" key="2">
    <source>
        <dbReference type="PROSITE" id="PS50004"/>
    </source>
</evidence>
<dbReference type="InterPro" id="IPR035892">
    <property type="entry name" value="C2_domain_sf"/>
</dbReference>
<gene>
    <name evidence="3" type="ORF">BaOVIS_003530</name>
</gene>
<dbReference type="PANTHER" id="PTHR46436">
    <property type="entry name" value="CENTROSOMAL PROTEIN OF 76 KDA"/>
    <property type="match status" value="1"/>
</dbReference>
<feature type="compositionally biased region" description="Polar residues" evidence="1">
    <location>
        <begin position="1237"/>
        <end position="1249"/>
    </location>
</feature>
<feature type="region of interest" description="Disordered" evidence="1">
    <location>
        <begin position="1589"/>
        <end position="1696"/>
    </location>
</feature>
<feature type="region of interest" description="Disordered" evidence="1">
    <location>
        <begin position="1421"/>
        <end position="1454"/>
    </location>
</feature>
<name>A0A9W5WTM9_BABOV</name>
<feature type="region of interest" description="Disordered" evidence="1">
    <location>
        <begin position="30"/>
        <end position="66"/>
    </location>
</feature>
<feature type="compositionally biased region" description="Polar residues" evidence="1">
    <location>
        <begin position="1622"/>
        <end position="1639"/>
    </location>
</feature>
<evidence type="ECO:0000313" key="4">
    <source>
        <dbReference type="Proteomes" id="UP001057455"/>
    </source>
</evidence>
<dbReference type="Proteomes" id="UP001057455">
    <property type="component" value="Unassembled WGS sequence"/>
</dbReference>
<dbReference type="InterPro" id="IPR000008">
    <property type="entry name" value="C2_dom"/>
</dbReference>
<dbReference type="InterPro" id="IPR056290">
    <property type="entry name" value="CEPT76/DRC7_peptidase-like_dom"/>
</dbReference>
<dbReference type="PROSITE" id="PS50004">
    <property type="entry name" value="C2"/>
    <property type="match status" value="1"/>
</dbReference>
<dbReference type="Pfam" id="PF24652">
    <property type="entry name" value="CEP76_C"/>
    <property type="match status" value="1"/>
</dbReference>
<feature type="compositionally biased region" description="Polar residues" evidence="1">
    <location>
        <begin position="1647"/>
        <end position="1662"/>
    </location>
</feature>
<feature type="region of interest" description="Disordered" evidence="1">
    <location>
        <begin position="1353"/>
        <end position="1397"/>
    </location>
</feature>
<dbReference type="OrthoDB" id="67700at2759"/>
<evidence type="ECO:0000256" key="1">
    <source>
        <dbReference type="SAM" id="MobiDB-lite"/>
    </source>
</evidence>
<sequence>MQLLKVAGLNFDLFSKGSAKNDAAERHAAELDKNGDADTSTFDGTVSLGRDPGLKPTDASQQNDGITDVNDELADHELLWSTEYTYDEFIDSLSVAHEGRGDTHTEKQHWSYPRRWVVKLHNLKIVNCVSDSLTCFAEFDFGGSRSECRVQMGGSVCILNRGETKNYIRTTVVQNVTKDVPRSFNCTHEFEYRGSYLDLENEKLKIKLWKYRRYTVNCLESIYEGQLLQFATGDIHVEIPMYKGVNKQRHLRCRISFDLYFQELYDFELSFLSWRLLDIPSFIELINKGKEATKSLQTDTKGGKGKPENRRRSNMSFSIFDKMTYFFIRKRIERDFKKNAELKMEQNNLLEDDKQISMNTLDPYKLLLECQSDIVFKGNTITRFDSALPSIRLQIHVKTDSAYRHATSLQLTSIISKNARDAYWENMGEIIFRGTLMDLERSELEIDIVDTDAPKAASKVGRVVLPLSGIVDYPYLDSKINKPKWLSLKASMEGWGSTLERLNFGRLTGSIQIQNKPRYRQKTTPSGLTLYSYPIMLIVTIGGIDQLITDDDDANIDSYVEVTFNRQTYRTYICKNNRAPTWNEDILIPFLMSDADKISCSVILQSSPIRFSIWGTSSRDGKVMYLGGTVLYPYEIFYTAKGALKQRVKKTYAENGQYGNIYHSRVFETRVFNGPLKLSFLTEDHQSNLTVSAWLYPDIPDEVMPEQFDSRLVRSVHPQLLSYLMTPYYSRLLEDWRKVVEMKLKPVFKDSAAITVECRTQYHQRVYYPCLITPMHPPMGIDTPNAIFHMIRCLPFVRKTYDIRFTPDFLMKLKGGNAFDHCLLQVSYLRGLIPPVEAFVCVGTTHQGRYHAWVTTFAPVEKNSVKMWESTTGECNVLKNRLQSEDDKNDSINDRRLRLKSSNKFPYKTLLYMFNENNVWLNIQGHTDPQLLLFDMDNKDLWYPFTPPLTHIDRVHVPKISYTKVNDYEMQRLSNELQQNVERHLTIHRYAQNLQTRWNKDEALNDFLITGMKLLHQINTCPDADIQLAKCELQEWRLLLNKNIPQSHQVVVIPVHFNTLDAEFIADNIKNNVPLLDSRERFITFAMSSRVISLPGNLFSVYVILLIAQKIHERVRIRLVMEQERLAQKKRKKKLSSVADEDSNEVVNREDNLNESLKAALESNIEMSGEDAVPKKQFSALVNQIDQNIKSKDSQLDTLLSRTFTKVISPSSKDKFDDGDTKRSSDVDSNFSSDFNRGSSDLEGSSKVSSESTMTINFSNLSSSARSSSRIDIPVDEIQSPEDSDSNMYIANAPSYDFDRRDTSGSAVIGGTYISSYRDDVANPHLLSRDSFAMSALSSTIGSRLLIQTGSFEFSDPDKQEPESPIETMQTKARRGNVKARQQSMADESPSLLPLDTASLPPSALNSFAYSHEDSGYGGVDSITSALQSMSPSSESDGILDTTDSDGDKLRYATSEDYNSNLESDYSRSSTLKSYIALSRHSSSTLADRAIVEDDVLDSNLVSDYGSPNLTDSDGVDLKKSSDSDISYTENDDWSDSMPISAKTSIATTNKDLYSDSYVSSALESEAEDIQSAATPPINRNLLSQAQFDTDTPRSTSLHSGRTHASSKSVSDRSSVRSSSVLNDNVGQRTPSIKHTGQRTVPKEESPNITGQRTPSQPSLTKSVKRTSIGKYPTDEKSKQPQSADAPPPYISRGSFLGLEPEYSMCSTENEGYSSISSDSTSVGRVSFAKTATLYTTDNITTQVPTHEGDTPSQRLARSLFDKSRVKKGEQKRDSDQSYSVCDFKYVDLFRGFL</sequence>
<dbReference type="InterPro" id="IPR052299">
    <property type="entry name" value="CEP76"/>
</dbReference>
<dbReference type="Pfam" id="PF24656">
    <property type="entry name" value="CEPT76_peptidase"/>
    <property type="match status" value="1"/>
</dbReference>
<feature type="domain" description="C2" evidence="2">
    <location>
        <begin position="517"/>
        <end position="652"/>
    </location>
</feature>
<feature type="compositionally biased region" description="Basic and acidic residues" evidence="1">
    <location>
        <begin position="1212"/>
        <end position="1226"/>
    </location>
</feature>
<feature type="region of interest" description="Disordered" evidence="1">
    <location>
        <begin position="1210"/>
        <end position="1249"/>
    </location>
</feature>
<feature type="region of interest" description="Disordered" evidence="1">
    <location>
        <begin position="1505"/>
        <end position="1539"/>
    </location>
</feature>
<feature type="compositionally biased region" description="Low complexity" evidence="1">
    <location>
        <begin position="1227"/>
        <end position="1236"/>
    </location>
</feature>
<reference evidence="3" key="1">
    <citation type="submission" date="2019-12" db="EMBL/GenBank/DDBJ databases">
        <title>Genome sequence of Babesia ovis.</title>
        <authorList>
            <person name="Yamagishi J."/>
            <person name="Sevinc F."/>
            <person name="Xuan X."/>
        </authorList>
    </citation>
    <scope>NUCLEOTIDE SEQUENCE</scope>
    <source>
        <strain evidence="3">Selcuk</strain>
    </source>
</reference>
<dbReference type="InterPro" id="IPR056288">
    <property type="entry name" value="CEP76_C"/>
</dbReference>
<proteinExistence type="predicted"/>
<dbReference type="Pfam" id="PF00168">
    <property type="entry name" value="C2"/>
    <property type="match status" value="2"/>
</dbReference>
<dbReference type="Gene3D" id="2.60.40.150">
    <property type="entry name" value="C2 domain"/>
    <property type="match status" value="1"/>
</dbReference>
<dbReference type="SUPFAM" id="SSF49562">
    <property type="entry name" value="C2 domain (Calcium/lipid-binding domain, CaLB)"/>
    <property type="match status" value="1"/>
</dbReference>
<dbReference type="EMBL" id="BLIY01000003">
    <property type="protein sequence ID" value="GFE52949.1"/>
    <property type="molecule type" value="Genomic_DNA"/>
</dbReference>
<dbReference type="CDD" id="cd00030">
    <property type="entry name" value="C2"/>
    <property type="match status" value="1"/>
</dbReference>
<protein>
    <submittedName>
        <fullName evidence="3">C2 domain-containing protein protein</fullName>
    </submittedName>
</protein>
<feature type="compositionally biased region" description="Polar residues" evidence="1">
    <location>
        <begin position="1589"/>
        <end position="1604"/>
    </location>
</feature>
<organism evidence="3 4">
    <name type="scientific">Babesia ovis</name>
    <dbReference type="NCBI Taxonomy" id="5869"/>
    <lineage>
        <taxon>Eukaryota</taxon>
        <taxon>Sar</taxon>
        <taxon>Alveolata</taxon>
        <taxon>Apicomplexa</taxon>
        <taxon>Aconoidasida</taxon>
        <taxon>Piroplasmida</taxon>
        <taxon>Babesiidae</taxon>
        <taxon>Babesia</taxon>
    </lineage>
</organism>
<comment type="caution">
    <text evidence="3">The sequence shown here is derived from an EMBL/GenBank/DDBJ whole genome shotgun (WGS) entry which is preliminary data.</text>
</comment>
<accession>A0A9W5WTM9</accession>
<keyword evidence="4" id="KW-1185">Reference proteome</keyword>
<evidence type="ECO:0000313" key="3">
    <source>
        <dbReference type="EMBL" id="GFE52949.1"/>
    </source>
</evidence>
<dbReference type="PANTHER" id="PTHR46436:SF2">
    <property type="entry name" value="CHROMOSOME UNDETERMINED SCAFFOLD_119, WHOLE GENOME SHOTGUN SEQUENCE"/>
    <property type="match status" value="1"/>
</dbReference>